<protein>
    <submittedName>
        <fullName evidence="4">Unannotated protein</fullName>
    </submittedName>
</protein>
<feature type="domain" description="CobQ/CobB/MinD/ParA nucleotide binding" evidence="3">
    <location>
        <begin position="24"/>
        <end position="236"/>
    </location>
</feature>
<dbReference type="GO" id="GO:0005829">
    <property type="term" value="C:cytosol"/>
    <property type="evidence" value="ECO:0007669"/>
    <property type="project" value="TreeGrafter"/>
</dbReference>
<evidence type="ECO:0000256" key="1">
    <source>
        <dbReference type="ARBA" id="ARBA00022741"/>
    </source>
</evidence>
<organism evidence="4">
    <name type="scientific">freshwater metagenome</name>
    <dbReference type="NCBI Taxonomy" id="449393"/>
    <lineage>
        <taxon>unclassified sequences</taxon>
        <taxon>metagenomes</taxon>
        <taxon>ecological metagenomes</taxon>
    </lineage>
</organism>
<sequence>MAGLFPKQLFGRVNQKPTALNQVIAVSSPYGSTGKTTVAINLALELASGSAKVLLIDADFEGASVANQLLLTELPAGLPGALRVASQNRFDLEQLERLSIAHQKSTLRILPSHPGRISNAASVESMTAILDTARSVFDFTVVDLGSISSSESQLASDSYVEAVFQLSEKQIVVCLADPIGIYRLLGQESTILELANSPVVVMNRVRNSVISQAKKEIAITMQRLSQLEVACYLPDDPQQIDHAVRTGVQAVALSRSGSFRHALTGFTRSEILGTRGPLDSRLAKLG</sequence>
<evidence type="ECO:0000259" key="3">
    <source>
        <dbReference type="Pfam" id="PF01656"/>
    </source>
</evidence>
<keyword evidence="2" id="KW-0067">ATP-binding</keyword>
<keyword evidence="1" id="KW-0547">Nucleotide-binding</keyword>
<accession>A0A6J6J0K7</accession>
<dbReference type="InterPro" id="IPR027417">
    <property type="entry name" value="P-loop_NTPase"/>
</dbReference>
<evidence type="ECO:0000256" key="2">
    <source>
        <dbReference type="ARBA" id="ARBA00022840"/>
    </source>
</evidence>
<dbReference type="Pfam" id="PF01656">
    <property type="entry name" value="CbiA"/>
    <property type="match status" value="1"/>
</dbReference>
<dbReference type="GO" id="GO:0009898">
    <property type="term" value="C:cytoplasmic side of plasma membrane"/>
    <property type="evidence" value="ECO:0007669"/>
    <property type="project" value="TreeGrafter"/>
</dbReference>
<dbReference type="Gene3D" id="3.40.50.300">
    <property type="entry name" value="P-loop containing nucleotide triphosphate hydrolases"/>
    <property type="match status" value="1"/>
</dbReference>
<evidence type="ECO:0000313" key="4">
    <source>
        <dbReference type="EMBL" id="CAB4630361.1"/>
    </source>
</evidence>
<dbReference type="AlphaFoldDB" id="A0A6J6J0K7"/>
<name>A0A6J6J0K7_9ZZZZ</name>
<reference evidence="4" key="1">
    <citation type="submission" date="2020-05" db="EMBL/GenBank/DDBJ databases">
        <authorList>
            <person name="Chiriac C."/>
            <person name="Salcher M."/>
            <person name="Ghai R."/>
            <person name="Kavagutti S V."/>
        </authorList>
    </citation>
    <scope>NUCLEOTIDE SEQUENCE</scope>
</reference>
<dbReference type="PANTHER" id="PTHR43384:SF6">
    <property type="entry name" value="SEPTUM SITE-DETERMINING PROTEIN MIND HOMOLOG, CHLOROPLASTIC"/>
    <property type="match status" value="1"/>
</dbReference>
<dbReference type="GO" id="GO:0005524">
    <property type="term" value="F:ATP binding"/>
    <property type="evidence" value="ECO:0007669"/>
    <property type="project" value="UniProtKB-KW"/>
</dbReference>
<gene>
    <name evidence="4" type="ORF">UFOPK2032_00549</name>
</gene>
<dbReference type="GO" id="GO:0051782">
    <property type="term" value="P:negative regulation of cell division"/>
    <property type="evidence" value="ECO:0007669"/>
    <property type="project" value="TreeGrafter"/>
</dbReference>
<dbReference type="InterPro" id="IPR002586">
    <property type="entry name" value="CobQ/CobB/MinD/ParA_Nub-bd_dom"/>
</dbReference>
<dbReference type="InterPro" id="IPR050625">
    <property type="entry name" value="ParA/MinD_ATPase"/>
</dbReference>
<dbReference type="EMBL" id="CAEZVM010000014">
    <property type="protein sequence ID" value="CAB4630361.1"/>
    <property type="molecule type" value="Genomic_DNA"/>
</dbReference>
<dbReference type="SUPFAM" id="SSF52540">
    <property type="entry name" value="P-loop containing nucleoside triphosphate hydrolases"/>
    <property type="match status" value="1"/>
</dbReference>
<proteinExistence type="predicted"/>
<dbReference type="GO" id="GO:0016887">
    <property type="term" value="F:ATP hydrolysis activity"/>
    <property type="evidence" value="ECO:0007669"/>
    <property type="project" value="TreeGrafter"/>
</dbReference>
<dbReference type="PANTHER" id="PTHR43384">
    <property type="entry name" value="SEPTUM SITE-DETERMINING PROTEIN MIND HOMOLOG, CHLOROPLASTIC-RELATED"/>
    <property type="match status" value="1"/>
</dbReference>